<keyword evidence="1" id="KW-1133">Transmembrane helix</keyword>
<protein>
    <submittedName>
        <fullName evidence="2">Uncharacterized protein</fullName>
    </submittedName>
</protein>
<evidence type="ECO:0000256" key="1">
    <source>
        <dbReference type="SAM" id="Phobius"/>
    </source>
</evidence>
<name>L0I9B5_HALRX</name>
<evidence type="ECO:0000313" key="3">
    <source>
        <dbReference type="Proteomes" id="UP000010846"/>
    </source>
</evidence>
<keyword evidence="1" id="KW-0812">Transmembrane</keyword>
<feature type="transmembrane region" description="Helical" evidence="1">
    <location>
        <begin position="20"/>
        <end position="40"/>
    </location>
</feature>
<reference evidence="2" key="1">
    <citation type="submission" date="2011-09" db="EMBL/GenBank/DDBJ databases">
        <title>Complete sequence of Halovivax ruber XH-70.</title>
        <authorList>
            <consortium name="US DOE Joint Genome Institute"/>
            <person name="Lucas S."/>
            <person name="Han J."/>
            <person name="Lapidus A."/>
            <person name="Cheng J.-F."/>
            <person name="Goodwin L."/>
            <person name="Pitluck S."/>
            <person name="Peters L."/>
            <person name="Mikhailova N."/>
            <person name="Davenport K."/>
            <person name="Detter J.C."/>
            <person name="Han C."/>
            <person name="Tapia R."/>
            <person name="Land M."/>
            <person name="Hauser L."/>
            <person name="Kyrpides N."/>
            <person name="Ivanova N."/>
            <person name="Pagani I."/>
            <person name="Sproer C."/>
            <person name="Anderson I."/>
            <person name="Woyke T."/>
        </authorList>
    </citation>
    <scope>NUCLEOTIDE SEQUENCE</scope>
    <source>
        <strain evidence="2">XH-70</strain>
    </source>
</reference>
<feature type="transmembrane region" description="Helical" evidence="1">
    <location>
        <begin position="111"/>
        <end position="131"/>
    </location>
</feature>
<evidence type="ECO:0000313" key="2">
    <source>
        <dbReference type="EMBL" id="AGB15408.1"/>
    </source>
</evidence>
<dbReference type="Proteomes" id="UP000010846">
    <property type="component" value="Chromosome"/>
</dbReference>
<organism evidence="2 3">
    <name type="scientific">Halovivax ruber (strain DSM 18193 / JCM 13892 / XH-70)</name>
    <dbReference type="NCBI Taxonomy" id="797302"/>
    <lineage>
        <taxon>Archaea</taxon>
        <taxon>Methanobacteriati</taxon>
        <taxon>Methanobacteriota</taxon>
        <taxon>Stenosarchaea group</taxon>
        <taxon>Halobacteria</taxon>
        <taxon>Halobacteriales</taxon>
        <taxon>Natrialbaceae</taxon>
        <taxon>Halovivax</taxon>
    </lineage>
</organism>
<sequence length="133" mass="13893">MTGSSNYYRDPPRGPVEIPAAVLGCGILLAPLVVYTNAVLGSPLEQDTVKTILLAVCGVGTVLLVVGVWSLDRLWTYVLVLITTAIGVAALGAGIVLVIDSEIPGSDPAPIAIVWAIAYPITFVLVNRIGIRL</sequence>
<keyword evidence="1" id="KW-0472">Membrane</keyword>
<dbReference type="KEGG" id="hru:Halru_0782"/>
<gene>
    <name evidence="2" type="ordered locus">Halru_0782</name>
</gene>
<keyword evidence="3" id="KW-1185">Reference proteome</keyword>
<feature type="transmembrane region" description="Helical" evidence="1">
    <location>
        <begin position="52"/>
        <end position="71"/>
    </location>
</feature>
<dbReference type="eggNOG" id="arCOG09268">
    <property type="taxonomic scope" value="Archaea"/>
</dbReference>
<feature type="transmembrane region" description="Helical" evidence="1">
    <location>
        <begin position="77"/>
        <end position="99"/>
    </location>
</feature>
<accession>L0I9B5</accession>
<dbReference type="AlphaFoldDB" id="L0I9B5"/>
<dbReference type="HOGENOM" id="CLU_1901882_0_0_2"/>
<proteinExistence type="predicted"/>
<dbReference type="EMBL" id="CP003050">
    <property type="protein sequence ID" value="AGB15408.1"/>
    <property type="molecule type" value="Genomic_DNA"/>
</dbReference>